<evidence type="ECO:0000313" key="2">
    <source>
        <dbReference type="Proteomes" id="UP000265520"/>
    </source>
</evidence>
<name>A0A392TYC8_9FABA</name>
<feature type="non-terminal residue" evidence="1">
    <location>
        <position position="55"/>
    </location>
</feature>
<reference evidence="1 2" key="1">
    <citation type="journal article" date="2018" name="Front. Plant Sci.">
        <title>Red Clover (Trifolium pratense) and Zigzag Clover (T. medium) - A Picture of Genomic Similarities and Differences.</title>
        <authorList>
            <person name="Dluhosova J."/>
            <person name="Istvanek J."/>
            <person name="Nedelnik J."/>
            <person name="Repkova J."/>
        </authorList>
    </citation>
    <scope>NUCLEOTIDE SEQUENCE [LARGE SCALE GENOMIC DNA]</scope>
    <source>
        <strain evidence="2">cv. 10/8</strain>
        <tissue evidence="1">Leaf</tissue>
    </source>
</reference>
<dbReference type="Proteomes" id="UP000265520">
    <property type="component" value="Unassembled WGS sequence"/>
</dbReference>
<accession>A0A392TYC8</accession>
<sequence length="55" mass="5897">MIKMGKKNDAIDLLNANYEMVKERLNAGTKGIEEAAILDVLALGYMAVGDLKSVG</sequence>
<evidence type="ECO:0000313" key="1">
    <source>
        <dbReference type="EMBL" id="MCI65290.1"/>
    </source>
</evidence>
<keyword evidence="2" id="KW-1185">Reference proteome</keyword>
<comment type="caution">
    <text evidence="1">The sequence shown here is derived from an EMBL/GenBank/DDBJ whole genome shotgun (WGS) entry which is preliminary data.</text>
</comment>
<protein>
    <submittedName>
        <fullName evidence="1">Kinesin light chain</fullName>
    </submittedName>
</protein>
<dbReference type="EMBL" id="LXQA010672956">
    <property type="protein sequence ID" value="MCI65290.1"/>
    <property type="molecule type" value="Genomic_DNA"/>
</dbReference>
<proteinExistence type="predicted"/>
<dbReference type="AlphaFoldDB" id="A0A392TYC8"/>
<organism evidence="1 2">
    <name type="scientific">Trifolium medium</name>
    <dbReference type="NCBI Taxonomy" id="97028"/>
    <lineage>
        <taxon>Eukaryota</taxon>
        <taxon>Viridiplantae</taxon>
        <taxon>Streptophyta</taxon>
        <taxon>Embryophyta</taxon>
        <taxon>Tracheophyta</taxon>
        <taxon>Spermatophyta</taxon>
        <taxon>Magnoliopsida</taxon>
        <taxon>eudicotyledons</taxon>
        <taxon>Gunneridae</taxon>
        <taxon>Pentapetalae</taxon>
        <taxon>rosids</taxon>
        <taxon>fabids</taxon>
        <taxon>Fabales</taxon>
        <taxon>Fabaceae</taxon>
        <taxon>Papilionoideae</taxon>
        <taxon>50 kb inversion clade</taxon>
        <taxon>NPAAA clade</taxon>
        <taxon>Hologalegina</taxon>
        <taxon>IRL clade</taxon>
        <taxon>Trifolieae</taxon>
        <taxon>Trifolium</taxon>
    </lineage>
</organism>